<gene>
    <name evidence="9" type="ORF">IDH44_03365</name>
</gene>
<feature type="compositionally biased region" description="Basic and acidic residues" evidence="6">
    <location>
        <begin position="437"/>
        <end position="446"/>
    </location>
</feature>
<dbReference type="RefSeq" id="WP_190914705.1">
    <property type="nucleotide sequence ID" value="NZ_JACXIZ010000009.1"/>
</dbReference>
<keyword evidence="3 7" id="KW-0812">Transmembrane</keyword>
<dbReference type="EMBL" id="JACXIZ010000009">
    <property type="protein sequence ID" value="MBD2844216.1"/>
    <property type="molecule type" value="Genomic_DNA"/>
</dbReference>
<evidence type="ECO:0000256" key="5">
    <source>
        <dbReference type="ARBA" id="ARBA00023136"/>
    </source>
</evidence>
<sequence length="529" mass="56629">MKRGIVMETAVDHVIVLTSEGQFRRVNGRFAVSVGEELELSSALRRGPRRLRWAAALVAAVVLLAMLPRWLMPAQEVALYLTLDVNPSVELGIDQQGRVRELKAWNTDGDAVIAGLHYRAAPLERVLGEVMQRIRERSELPPGTVDLLLTSVPAAGVTDRLEQALLEQAKRSVSTAWTASGQSLRVAVLRAPPEVRAEASRLALTPGKLSVYLLAASEGLELELETLRDASLGAAAEAGGGVQRLLAEGGLDGHAGAADRELLERLLEERPPLPDRSPAETPPSTAQRDLEREMMMAEEAERPPEQTEEREEEHEPDSAGGGPDKSGQNRSGEAQEQRHSADDDRSRPDDAESADKGAQSASGTGQDQEPGTDKKPESGAPARSGGAPAGEDRGHADAGGTPPGRASDEHSGQASDERKARPGRGGEQGGDEFQDEQGAKGRDDGARGTNHQHGAKHGQGYRHAEKEEQTDKRGPGRADGQERRGEDESHRKDELKPRDKDESLRKPGGGDRSGADSASGKRDAPGKHE</sequence>
<feature type="compositionally biased region" description="Basic and acidic residues" evidence="6">
    <location>
        <begin position="462"/>
        <end position="509"/>
    </location>
</feature>
<dbReference type="Pfam" id="PF23750">
    <property type="entry name" value="RsgI_M"/>
    <property type="match status" value="1"/>
</dbReference>
<feature type="compositionally biased region" description="Polar residues" evidence="6">
    <location>
        <begin position="359"/>
        <end position="369"/>
    </location>
</feature>
<feature type="compositionally biased region" description="Basic and acidic residues" evidence="6">
    <location>
        <begin position="406"/>
        <end position="420"/>
    </location>
</feature>
<dbReference type="GO" id="GO:0005886">
    <property type="term" value="C:plasma membrane"/>
    <property type="evidence" value="ECO:0007669"/>
    <property type="project" value="UniProtKB-SubCell"/>
</dbReference>
<dbReference type="PROSITE" id="PS51849">
    <property type="entry name" value="RSGI_N"/>
    <property type="match status" value="1"/>
</dbReference>
<accession>A0A927GQF2</accession>
<evidence type="ECO:0000256" key="1">
    <source>
        <dbReference type="ARBA" id="ARBA00004162"/>
    </source>
</evidence>
<evidence type="ECO:0000256" key="7">
    <source>
        <dbReference type="SAM" id="Phobius"/>
    </source>
</evidence>
<dbReference type="InterPro" id="IPR024449">
    <property type="entry name" value="Anti-sigma_RsgI_N"/>
</dbReference>
<feature type="transmembrane region" description="Helical" evidence="7">
    <location>
        <begin position="51"/>
        <end position="71"/>
    </location>
</feature>
<dbReference type="Pfam" id="PF12791">
    <property type="entry name" value="RsgI_N"/>
    <property type="match status" value="1"/>
</dbReference>
<dbReference type="Proteomes" id="UP000621560">
    <property type="component" value="Unassembled WGS sequence"/>
</dbReference>
<evidence type="ECO:0000313" key="10">
    <source>
        <dbReference type="Proteomes" id="UP000621560"/>
    </source>
</evidence>
<comment type="subcellular location">
    <subcellularLocation>
        <location evidence="1">Cell membrane</location>
        <topology evidence="1">Single-pass membrane protein</topology>
    </subcellularLocation>
</comment>
<feature type="compositionally biased region" description="Basic and acidic residues" evidence="6">
    <location>
        <begin position="297"/>
        <end position="307"/>
    </location>
</feature>
<feature type="region of interest" description="Disordered" evidence="6">
    <location>
        <begin position="297"/>
        <end position="529"/>
    </location>
</feature>
<comment type="caution">
    <text evidence="9">The sequence shown here is derived from an EMBL/GenBank/DDBJ whole genome shotgun (WGS) entry which is preliminary data.</text>
</comment>
<keyword evidence="10" id="KW-1185">Reference proteome</keyword>
<reference evidence="9" key="1">
    <citation type="submission" date="2020-09" db="EMBL/GenBank/DDBJ databases">
        <title>A novel bacterium of genus Paenibacillus, isolated from South China Sea.</title>
        <authorList>
            <person name="Huang H."/>
            <person name="Mo K."/>
            <person name="Hu Y."/>
        </authorList>
    </citation>
    <scope>NUCLEOTIDE SEQUENCE</scope>
    <source>
        <strain evidence="9">IB182496</strain>
    </source>
</reference>
<feature type="compositionally biased region" description="Basic and acidic residues" evidence="6">
    <location>
        <begin position="333"/>
        <end position="355"/>
    </location>
</feature>
<keyword evidence="5 7" id="KW-0472">Membrane</keyword>
<evidence type="ECO:0000256" key="2">
    <source>
        <dbReference type="ARBA" id="ARBA00022475"/>
    </source>
</evidence>
<evidence type="ECO:0000313" key="9">
    <source>
        <dbReference type="EMBL" id="MBD2844216.1"/>
    </source>
</evidence>
<dbReference type="InterPro" id="IPR055431">
    <property type="entry name" value="RsgI_M"/>
</dbReference>
<feature type="region of interest" description="Disordered" evidence="6">
    <location>
        <begin position="270"/>
        <end position="289"/>
    </location>
</feature>
<evidence type="ECO:0000256" key="4">
    <source>
        <dbReference type="ARBA" id="ARBA00022989"/>
    </source>
</evidence>
<proteinExistence type="predicted"/>
<evidence type="ECO:0000259" key="8">
    <source>
        <dbReference type="PROSITE" id="PS51849"/>
    </source>
</evidence>
<feature type="domain" description="RsgI N-terminal anti-sigma" evidence="8">
    <location>
        <begin position="2"/>
        <end position="49"/>
    </location>
</feature>
<evidence type="ECO:0000256" key="6">
    <source>
        <dbReference type="SAM" id="MobiDB-lite"/>
    </source>
</evidence>
<organism evidence="9 10">
    <name type="scientific">Paenibacillus sabuli</name>
    <dbReference type="NCBI Taxonomy" id="2772509"/>
    <lineage>
        <taxon>Bacteria</taxon>
        <taxon>Bacillati</taxon>
        <taxon>Bacillota</taxon>
        <taxon>Bacilli</taxon>
        <taxon>Bacillales</taxon>
        <taxon>Paenibacillaceae</taxon>
        <taxon>Paenibacillus</taxon>
    </lineage>
</organism>
<dbReference type="AlphaFoldDB" id="A0A927GQF2"/>
<keyword evidence="4 7" id="KW-1133">Transmembrane helix</keyword>
<name>A0A927GQF2_9BACL</name>
<protein>
    <recommendedName>
        <fullName evidence="8">RsgI N-terminal anti-sigma domain-containing protein</fullName>
    </recommendedName>
</protein>
<evidence type="ECO:0000256" key="3">
    <source>
        <dbReference type="ARBA" id="ARBA00022692"/>
    </source>
</evidence>
<feature type="compositionally biased region" description="Basic and acidic residues" evidence="6">
    <location>
        <begin position="519"/>
        <end position="529"/>
    </location>
</feature>
<keyword evidence="2" id="KW-1003">Cell membrane</keyword>